<gene>
    <name evidence="2" type="ORF">HID58_065782</name>
</gene>
<sequence>MVETSRSSSSSKSFSSSSSSPEPSSHLHALPSDLRSRSMLLFNLYVSSGGGTGGVFVGERAMDAEKPVLTDMPVMEISLEADTNPEADVVVTPIIAGEVVTNGEK</sequence>
<reference evidence="2 3" key="1">
    <citation type="submission" date="2021-05" db="EMBL/GenBank/DDBJ databases">
        <title>Genome Assembly of Synthetic Allotetraploid Brassica napus Reveals Homoeologous Exchanges between Subgenomes.</title>
        <authorList>
            <person name="Davis J.T."/>
        </authorList>
    </citation>
    <scope>NUCLEOTIDE SEQUENCE [LARGE SCALE GENOMIC DNA]</scope>
    <source>
        <strain evidence="3">cv. Da-Ae</strain>
        <tissue evidence="2">Seedling</tissue>
    </source>
</reference>
<proteinExistence type="predicted"/>
<organism evidence="2 3">
    <name type="scientific">Brassica napus</name>
    <name type="common">Rape</name>
    <dbReference type="NCBI Taxonomy" id="3708"/>
    <lineage>
        <taxon>Eukaryota</taxon>
        <taxon>Viridiplantae</taxon>
        <taxon>Streptophyta</taxon>
        <taxon>Embryophyta</taxon>
        <taxon>Tracheophyta</taxon>
        <taxon>Spermatophyta</taxon>
        <taxon>Magnoliopsida</taxon>
        <taxon>eudicotyledons</taxon>
        <taxon>Gunneridae</taxon>
        <taxon>Pentapetalae</taxon>
        <taxon>rosids</taxon>
        <taxon>malvids</taxon>
        <taxon>Brassicales</taxon>
        <taxon>Brassicaceae</taxon>
        <taxon>Brassiceae</taxon>
        <taxon>Brassica</taxon>
    </lineage>
</organism>
<evidence type="ECO:0000313" key="2">
    <source>
        <dbReference type="EMBL" id="KAH0878388.1"/>
    </source>
</evidence>
<dbReference type="Proteomes" id="UP000824890">
    <property type="component" value="Unassembled WGS sequence"/>
</dbReference>
<accession>A0ABQ7ZDU4</accession>
<feature type="region of interest" description="Disordered" evidence="1">
    <location>
        <begin position="1"/>
        <end position="30"/>
    </location>
</feature>
<protein>
    <submittedName>
        <fullName evidence="2">Uncharacterized protein</fullName>
    </submittedName>
</protein>
<name>A0ABQ7ZDU4_BRANA</name>
<evidence type="ECO:0000256" key="1">
    <source>
        <dbReference type="SAM" id="MobiDB-lite"/>
    </source>
</evidence>
<keyword evidence="3" id="KW-1185">Reference proteome</keyword>
<feature type="compositionally biased region" description="Low complexity" evidence="1">
    <location>
        <begin position="1"/>
        <end position="24"/>
    </location>
</feature>
<dbReference type="EMBL" id="JAGKQM010000015">
    <property type="protein sequence ID" value="KAH0878388.1"/>
    <property type="molecule type" value="Genomic_DNA"/>
</dbReference>
<comment type="caution">
    <text evidence="2">The sequence shown here is derived from an EMBL/GenBank/DDBJ whole genome shotgun (WGS) entry which is preliminary data.</text>
</comment>
<evidence type="ECO:0000313" key="3">
    <source>
        <dbReference type="Proteomes" id="UP000824890"/>
    </source>
</evidence>